<feature type="transmembrane region" description="Helical" evidence="2">
    <location>
        <begin position="99"/>
        <end position="122"/>
    </location>
</feature>
<dbReference type="Gene3D" id="3.40.50.150">
    <property type="entry name" value="Vaccinia Virus protein VP39"/>
    <property type="match status" value="1"/>
</dbReference>
<keyword evidence="5" id="KW-1185">Reference proteome</keyword>
<evidence type="ECO:0000256" key="2">
    <source>
        <dbReference type="SAM" id="Phobius"/>
    </source>
</evidence>
<keyword evidence="2" id="KW-0472">Membrane</keyword>
<gene>
    <name evidence="3" type="ORF">MAPG_05630</name>
</gene>
<reference evidence="4" key="5">
    <citation type="submission" date="2015-06" db="UniProtKB">
        <authorList>
            <consortium name="EnsemblFungi"/>
        </authorList>
    </citation>
    <scope>IDENTIFICATION</scope>
    <source>
        <strain evidence="4">ATCC 64411</strain>
    </source>
</reference>
<reference evidence="3" key="3">
    <citation type="submission" date="2011-03" db="EMBL/GenBank/DDBJ databases">
        <title>Annotation of Magnaporthe poae ATCC 64411.</title>
        <authorList>
            <person name="Ma L.-J."/>
            <person name="Dead R."/>
            <person name="Young S.K."/>
            <person name="Zeng Q."/>
            <person name="Gargeya S."/>
            <person name="Fitzgerald M."/>
            <person name="Haas B."/>
            <person name="Abouelleil A."/>
            <person name="Alvarado L."/>
            <person name="Arachchi H.M."/>
            <person name="Berlin A."/>
            <person name="Brown A."/>
            <person name="Chapman S.B."/>
            <person name="Chen Z."/>
            <person name="Dunbar C."/>
            <person name="Freedman E."/>
            <person name="Gearin G."/>
            <person name="Gellesch M."/>
            <person name="Goldberg J."/>
            <person name="Griggs A."/>
            <person name="Gujja S."/>
            <person name="Heiman D."/>
            <person name="Howarth C."/>
            <person name="Larson L."/>
            <person name="Lui A."/>
            <person name="MacDonald P.J.P."/>
            <person name="Mehta T."/>
            <person name="Montmayeur A."/>
            <person name="Murphy C."/>
            <person name="Neiman D."/>
            <person name="Pearson M."/>
            <person name="Priest M."/>
            <person name="Roberts A."/>
            <person name="Saif S."/>
            <person name="Shea T."/>
            <person name="Shenoy N."/>
            <person name="Sisk P."/>
            <person name="Stolte C."/>
            <person name="Sykes S."/>
            <person name="Yandava C."/>
            <person name="Wortman J."/>
            <person name="Nusbaum C."/>
            <person name="Birren B."/>
        </authorList>
    </citation>
    <scope>NUCLEOTIDE SEQUENCE</scope>
    <source>
        <strain evidence="3">ATCC 64411</strain>
    </source>
</reference>
<dbReference type="PANTHER" id="PTHR42912">
    <property type="entry name" value="METHYLTRANSFERASE"/>
    <property type="match status" value="1"/>
</dbReference>
<evidence type="ECO:0000313" key="5">
    <source>
        <dbReference type="Proteomes" id="UP000011715"/>
    </source>
</evidence>
<dbReference type="GO" id="GO:0032259">
    <property type="term" value="P:methylation"/>
    <property type="evidence" value="ECO:0007669"/>
    <property type="project" value="UniProtKB-KW"/>
</dbReference>
<reference evidence="5" key="2">
    <citation type="submission" date="2010-05" db="EMBL/GenBank/DDBJ databases">
        <title>The genome sequence of Magnaporthe poae strain ATCC 64411.</title>
        <authorList>
            <person name="Ma L.-J."/>
            <person name="Dead R."/>
            <person name="Young S."/>
            <person name="Zeng Q."/>
            <person name="Koehrsen M."/>
            <person name="Alvarado L."/>
            <person name="Berlin A."/>
            <person name="Chapman S.B."/>
            <person name="Chen Z."/>
            <person name="Freedman E."/>
            <person name="Gellesch M."/>
            <person name="Goldberg J."/>
            <person name="Griggs A."/>
            <person name="Gujja S."/>
            <person name="Heilman E.R."/>
            <person name="Heiman D."/>
            <person name="Hepburn T."/>
            <person name="Howarth C."/>
            <person name="Jen D."/>
            <person name="Larson L."/>
            <person name="Mehta T."/>
            <person name="Neiman D."/>
            <person name="Pearson M."/>
            <person name="Roberts A."/>
            <person name="Saif S."/>
            <person name="Shea T."/>
            <person name="Shenoy N."/>
            <person name="Sisk P."/>
            <person name="Stolte C."/>
            <person name="Sykes S."/>
            <person name="Walk T."/>
            <person name="White J."/>
            <person name="Yandava C."/>
            <person name="Haas B."/>
            <person name="Nusbaum C."/>
            <person name="Birren B."/>
        </authorList>
    </citation>
    <scope>NUCLEOTIDE SEQUENCE [LARGE SCALE GENOMIC DNA]</scope>
    <source>
        <strain evidence="5">ATCC 64411 / 73-15</strain>
    </source>
</reference>
<feature type="compositionally biased region" description="Low complexity" evidence="1">
    <location>
        <begin position="165"/>
        <end position="218"/>
    </location>
</feature>
<dbReference type="EMBL" id="ADBL01001346">
    <property type="status" value="NOT_ANNOTATED_CDS"/>
    <property type="molecule type" value="Genomic_DNA"/>
</dbReference>
<dbReference type="InterPro" id="IPR029063">
    <property type="entry name" value="SAM-dependent_MTases_sf"/>
</dbReference>
<dbReference type="eggNOG" id="KOG4300">
    <property type="taxonomic scope" value="Eukaryota"/>
</dbReference>
<name>A0A0C4DZW9_MAGP6</name>
<evidence type="ECO:0000313" key="4">
    <source>
        <dbReference type="EnsemblFungi" id="MAPG_05630T0"/>
    </source>
</evidence>
<dbReference type="InterPro" id="IPR050508">
    <property type="entry name" value="Methyltransf_Superfamily"/>
</dbReference>
<feature type="region of interest" description="Disordered" evidence="1">
    <location>
        <begin position="33"/>
        <end position="86"/>
    </location>
</feature>
<feature type="compositionally biased region" description="Basic and acidic residues" evidence="1">
    <location>
        <begin position="137"/>
        <end position="152"/>
    </location>
</feature>
<keyword evidence="3" id="KW-0489">Methyltransferase</keyword>
<evidence type="ECO:0000313" key="3">
    <source>
        <dbReference type="EMBL" id="KLU86618.1"/>
    </source>
</evidence>
<reference evidence="4" key="4">
    <citation type="journal article" date="2015" name="G3 (Bethesda)">
        <title>Genome sequences of three phytopathogenic species of the Magnaporthaceae family of fungi.</title>
        <authorList>
            <person name="Okagaki L.H."/>
            <person name="Nunes C.C."/>
            <person name="Sailsbery J."/>
            <person name="Clay B."/>
            <person name="Brown D."/>
            <person name="John T."/>
            <person name="Oh Y."/>
            <person name="Young N."/>
            <person name="Fitzgerald M."/>
            <person name="Haas B.J."/>
            <person name="Zeng Q."/>
            <person name="Young S."/>
            <person name="Adiconis X."/>
            <person name="Fan L."/>
            <person name="Levin J.Z."/>
            <person name="Mitchell T.K."/>
            <person name="Okubara P.A."/>
            <person name="Farman M.L."/>
            <person name="Kohn L.M."/>
            <person name="Birren B."/>
            <person name="Ma L.-J."/>
            <person name="Dean R.A."/>
        </authorList>
    </citation>
    <scope>NUCLEOTIDE SEQUENCE</scope>
    <source>
        <strain evidence="4">ATCC 64411 / 73-15</strain>
    </source>
</reference>
<dbReference type="OrthoDB" id="416496at2759"/>
<accession>A0A0C4DZW9</accession>
<dbReference type="PANTHER" id="PTHR42912:SF83">
    <property type="entry name" value="METHYLTRANSFERASE TYPE 11 DOMAIN-CONTAINING PROTEIN"/>
    <property type="match status" value="1"/>
</dbReference>
<proteinExistence type="predicted"/>
<dbReference type="STRING" id="644358.A0A0C4DZW9"/>
<sequence>MVWTRLPFVRTPARRLLVHPATRSRTCTRGVHVTSSVCKKKQGPPAAPAKPPPKVAVPAKSVKPKARPKQQRPPPPPPPSGKGDKRVPLSELVEKRGKAFVVMVIGGTIFMGYTSYVITVFVKASEEESASETSQAQDRRGSGRAAVQDRGRGGGAQHTGREATAGSRRCAGRPAPARGASTAGRGLSAAQQQQQQQQQQQPQQQQQTTSPQETSSTTKPGFFSFSRRSQKPSAALPSALEEPTHYDVIVQTFGLCSVASPGRLLANMAAVVKPGTGRILLLEHGRGDWGFVNKALDRLAPSHFARFGCWWNRDIERIVREAAATVPGLEVVSVKRPGVLQAGTTLLIELRVAEGGKADTSSEAASK</sequence>
<dbReference type="EMBL" id="GL876969">
    <property type="protein sequence ID" value="KLU86618.1"/>
    <property type="molecule type" value="Genomic_DNA"/>
</dbReference>
<keyword evidence="2" id="KW-1133">Transmembrane helix</keyword>
<dbReference type="AlphaFoldDB" id="A0A0C4DZW9"/>
<dbReference type="EnsemblFungi" id="MAPG_05630T0">
    <property type="protein sequence ID" value="MAPG_05630T0"/>
    <property type="gene ID" value="MAPG_05630"/>
</dbReference>
<dbReference type="GO" id="GO:0008168">
    <property type="term" value="F:methyltransferase activity"/>
    <property type="evidence" value="ECO:0007669"/>
    <property type="project" value="UniProtKB-KW"/>
</dbReference>
<evidence type="ECO:0000256" key="1">
    <source>
        <dbReference type="SAM" id="MobiDB-lite"/>
    </source>
</evidence>
<dbReference type="Proteomes" id="UP000011715">
    <property type="component" value="Unassembled WGS sequence"/>
</dbReference>
<dbReference type="SUPFAM" id="SSF53335">
    <property type="entry name" value="S-adenosyl-L-methionine-dependent methyltransferases"/>
    <property type="match status" value="1"/>
</dbReference>
<dbReference type="Pfam" id="PF13489">
    <property type="entry name" value="Methyltransf_23"/>
    <property type="match status" value="1"/>
</dbReference>
<feature type="compositionally biased region" description="Pro residues" evidence="1">
    <location>
        <begin position="71"/>
        <end position="80"/>
    </location>
</feature>
<feature type="region of interest" description="Disordered" evidence="1">
    <location>
        <begin position="128"/>
        <end position="238"/>
    </location>
</feature>
<dbReference type="EMBL" id="ADBL01001347">
    <property type="status" value="NOT_ANNOTATED_CDS"/>
    <property type="molecule type" value="Genomic_DNA"/>
</dbReference>
<protein>
    <submittedName>
        <fullName evidence="3">Methyltransferase OMS1</fullName>
    </submittedName>
</protein>
<reference evidence="3" key="1">
    <citation type="submission" date="2010-05" db="EMBL/GenBank/DDBJ databases">
        <title>The Genome Sequence of Magnaporthe poae strain ATCC 64411.</title>
        <authorList>
            <consortium name="The Broad Institute Genome Sequencing Platform"/>
            <consortium name="Broad Institute Genome Sequencing Center for Infectious Disease"/>
            <person name="Ma L.-J."/>
            <person name="Dead R."/>
            <person name="Young S."/>
            <person name="Zeng Q."/>
            <person name="Koehrsen M."/>
            <person name="Alvarado L."/>
            <person name="Berlin A."/>
            <person name="Chapman S.B."/>
            <person name="Chen Z."/>
            <person name="Freedman E."/>
            <person name="Gellesch M."/>
            <person name="Goldberg J."/>
            <person name="Griggs A."/>
            <person name="Gujja S."/>
            <person name="Heilman E.R."/>
            <person name="Heiman D."/>
            <person name="Hepburn T."/>
            <person name="Howarth C."/>
            <person name="Jen D."/>
            <person name="Larson L."/>
            <person name="Mehta T."/>
            <person name="Neiman D."/>
            <person name="Pearson M."/>
            <person name="Roberts A."/>
            <person name="Saif S."/>
            <person name="Shea T."/>
            <person name="Shenoy N."/>
            <person name="Sisk P."/>
            <person name="Stolte C."/>
            <person name="Sykes S."/>
            <person name="Walk T."/>
            <person name="White J."/>
            <person name="Yandava C."/>
            <person name="Haas B."/>
            <person name="Nusbaum C."/>
            <person name="Birren B."/>
        </authorList>
    </citation>
    <scope>NUCLEOTIDE SEQUENCE</scope>
    <source>
        <strain evidence="3">ATCC 64411</strain>
    </source>
</reference>
<keyword evidence="3" id="KW-0808">Transferase</keyword>
<dbReference type="VEuPathDB" id="FungiDB:MAPG_05630"/>
<feature type="compositionally biased region" description="Pro residues" evidence="1">
    <location>
        <begin position="45"/>
        <end position="55"/>
    </location>
</feature>
<organism evidence="4 5">
    <name type="scientific">Magnaporthiopsis poae (strain ATCC 64411 / 73-15)</name>
    <name type="common">Kentucky bluegrass fungus</name>
    <name type="synonym">Magnaporthe poae</name>
    <dbReference type="NCBI Taxonomy" id="644358"/>
    <lineage>
        <taxon>Eukaryota</taxon>
        <taxon>Fungi</taxon>
        <taxon>Dikarya</taxon>
        <taxon>Ascomycota</taxon>
        <taxon>Pezizomycotina</taxon>
        <taxon>Sordariomycetes</taxon>
        <taxon>Sordariomycetidae</taxon>
        <taxon>Magnaporthales</taxon>
        <taxon>Magnaporthaceae</taxon>
        <taxon>Magnaporthiopsis</taxon>
    </lineage>
</organism>
<keyword evidence="2" id="KW-0812">Transmembrane</keyword>